<reference evidence="4" key="1">
    <citation type="submission" date="2022-08" db="EMBL/GenBank/DDBJ databases">
        <authorList>
            <person name="Gutierrez-Valencia J."/>
        </authorList>
    </citation>
    <scope>NUCLEOTIDE SEQUENCE</scope>
</reference>
<dbReference type="Pfam" id="PF07724">
    <property type="entry name" value="AAA_2"/>
    <property type="match status" value="1"/>
</dbReference>
<dbReference type="InterPro" id="IPR027417">
    <property type="entry name" value="P-loop_NTPase"/>
</dbReference>
<dbReference type="SUPFAM" id="SSF52540">
    <property type="entry name" value="P-loop containing nucleoside triphosphate hydrolases"/>
    <property type="match status" value="1"/>
</dbReference>
<sequence length="150" mass="16970">MWNAELERDKLLHLEQRLKNHVFGQDEAVRAVTKAVRRSRTGVRNPTRPLASFLFAGPPAVGKTTLANALAIEFYESKDHLILFEMSDYDYKDFVSQLTESIIRNPRSVKAFTTLQSRIDGSGSVQKFTLAAFINSFAHRQKSSPRNATN</sequence>
<dbReference type="InterPro" id="IPR003959">
    <property type="entry name" value="ATPase_AAA_core"/>
</dbReference>
<comment type="caution">
    <text evidence="4">The sequence shown here is derived from an EMBL/GenBank/DDBJ whole genome shotgun (WGS) entry which is preliminary data.</text>
</comment>
<keyword evidence="5" id="KW-1185">Reference proteome</keyword>
<dbReference type="GO" id="GO:0005737">
    <property type="term" value="C:cytoplasm"/>
    <property type="evidence" value="ECO:0007669"/>
    <property type="project" value="TreeGrafter"/>
</dbReference>
<keyword evidence="2" id="KW-0067">ATP-binding</keyword>
<dbReference type="Proteomes" id="UP001154282">
    <property type="component" value="Unassembled WGS sequence"/>
</dbReference>
<proteinExistence type="predicted"/>
<dbReference type="GO" id="GO:0034605">
    <property type="term" value="P:cellular response to heat"/>
    <property type="evidence" value="ECO:0007669"/>
    <property type="project" value="TreeGrafter"/>
</dbReference>
<organism evidence="4 5">
    <name type="scientific">Linum tenue</name>
    <dbReference type="NCBI Taxonomy" id="586396"/>
    <lineage>
        <taxon>Eukaryota</taxon>
        <taxon>Viridiplantae</taxon>
        <taxon>Streptophyta</taxon>
        <taxon>Embryophyta</taxon>
        <taxon>Tracheophyta</taxon>
        <taxon>Spermatophyta</taxon>
        <taxon>Magnoliopsida</taxon>
        <taxon>eudicotyledons</taxon>
        <taxon>Gunneridae</taxon>
        <taxon>Pentapetalae</taxon>
        <taxon>rosids</taxon>
        <taxon>fabids</taxon>
        <taxon>Malpighiales</taxon>
        <taxon>Linaceae</taxon>
        <taxon>Linum</taxon>
    </lineage>
</organism>
<feature type="domain" description="ATPase AAA-type core" evidence="3">
    <location>
        <begin position="48"/>
        <end position="100"/>
    </location>
</feature>
<protein>
    <recommendedName>
        <fullName evidence="3">ATPase AAA-type core domain-containing protein</fullName>
    </recommendedName>
</protein>
<dbReference type="GO" id="GO:0016887">
    <property type="term" value="F:ATP hydrolysis activity"/>
    <property type="evidence" value="ECO:0007669"/>
    <property type="project" value="InterPro"/>
</dbReference>
<name>A0AAV0R696_9ROSI</name>
<gene>
    <name evidence="4" type="ORF">LITE_LOCUS46193</name>
</gene>
<dbReference type="Gene3D" id="3.40.50.300">
    <property type="entry name" value="P-loop containing nucleotide triphosphate hydrolases"/>
    <property type="match status" value="1"/>
</dbReference>
<evidence type="ECO:0000313" key="4">
    <source>
        <dbReference type="EMBL" id="CAI0551968.1"/>
    </source>
</evidence>
<dbReference type="InterPro" id="IPR050130">
    <property type="entry name" value="ClpA_ClpB"/>
</dbReference>
<dbReference type="EMBL" id="CAMGYJ010000010">
    <property type="protein sequence ID" value="CAI0551968.1"/>
    <property type="molecule type" value="Genomic_DNA"/>
</dbReference>
<dbReference type="PANTHER" id="PTHR11638">
    <property type="entry name" value="ATP-DEPENDENT CLP PROTEASE"/>
    <property type="match status" value="1"/>
</dbReference>
<accession>A0AAV0R696</accession>
<dbReference type="AlphaFoldDB" id="A0AAV0R696"/>
<dbReference type="PANTHER" id="PTHR11638:SF18">
    <property type="entry name" value="HEAT SHOCK PROTEIN 104"/>
    <property type="match status" value="1"/>
</dbReference>
<evidence type="ECO:0000256" key="2">
    <source>
        <dbReference type="ARBA" id="ARBA00022840"/>
    </source>
</evidence>
<dbReference type="GO" id="GO:0005524">
    <property type="term" value="F:ATP binding"/>
    <property type="evidence" value="ECO:0007669"/>
    <property type="project" value="UniProtKB-KW"/>
</dbReference>
<evidence type="ECO:0000259" key="3">
    <source>
        <dbReference type="Pfam" id="PF07724"/>
    </source>
</evidence>
<keyword evidence="1" id="KW-0547">Nucleotide-binding</keyword>
<evidence type="ECO:0000256" key="1">
    <source>
        <dbReference type="ARBA" id="ARBA00022741"/>
    </source>
</evidence>
<evidence type="ECO:0000313" key="5">
    <source>
        <dbReference type="Proteomes" id="UP001154282"/>
    </source>
</evidence>